<feature type="domain" description="ACT" evidence="3">
    <location>
        <begin position="382"/>
        <end position="460"/>
    </location>
</feature>
<feature type="domain" description="ACT" evidence="3">
    <location>
        <begin position="151"/>
        <end position="231"/>
    </location>
</feature>
<dbReference type="OrthoDB" id="2019938at2759"/>
<name>A0A9Q1QFJ9_9CARY</name>
<comment type="caution">
    <text evidence="4">The sequence shown here is derived from an EMBL/GenBank/DDBJ whole genome shotgun (WGS) entry which is preliminary data.</text>
</comment>
<dbReference type="GO" id="GO:0016597">
    <property type="term" value="F:amino acid binding"/>
    <property type="evidence" value="ECO:0007669"/>
    <property type="project" value="UniProtKB-UniRule"/>
</dbReference>
<dbReference type="AlphaFoldDB" id="A0A9Q1QFJ9"/>
<dbReference type="InterPro" id="IPR002912">
    <property type="entry name" value="ACT_dom"/>
</dbReference>
<sequence length="507" mass="57199">MEGFCYYRPYVDPEFESLIERINPPRVCIDNDACKDCTLVKVDSANKDGILLEVVQMLTDLDLIISKSYICSDGGWLMDVFHVTDKFGNKITDHTLIHHIQQYYFCSSARNCCHFVNPGWKTVKALCTKRRTIEPQACPGREVKPECKYTTIEITITDQPGLLSEVSAMLADLGCHVTTAIVWTHNHRAACIIDVEDQETGGPIIDHSRLNHIRGQLRTILEARQNSHITGAKHLVRLTVTSPQTHTERRLHQLMLADIEDYMMHHGSWGSVDRGGISCTQDHGISCSCTRVSIESCNEKGYSVVNIISRDRPKLLFDTVCALTDMQYRVFHAAISSKRSIATQEYYVRHRYGCTLDTETERHKVTQCLIAAVERRASQGLRIDVTTEDRLGLLSNVTRVFREYGLSVSMAEVSTKGDKATGMFYVTDVSGHKINKEALEAIKREIGGSVQVYDKFLRSSTPCSSITSNSDYPKESNDIHNRSTLFSLGSLLWSRLEWISNFGSTRL</sequence>
<organism evidence="4 5">
    <name type="scientific">Carnegiea gigantea</name>
    <dbReference type="NCBI Taxonomy" id="171969"/>
    <lineage>
        <taxon>Eukaryota</taxon>
        <taxon>Viridiplantae</taxon>
        <taxon>Streptophyta</taxon>
        <taxon>Embryophyta</taxon>
        <taxon>Tracheophyta</taxon>
        <taxon>Spermatophyta</taxon>
        <taxon>Magnoliopsida</taxon>
        <taxon>eudicotyledons</taxon>
        <taxon>Gunneridae</taxon>
        <taxon>Pentapetalae</taxon>
        <taxon>Caryophyllales</taxon>
        <taxon>Cactineae</taxon>
        <taxon>Cactaceae</taxon>
        <taxon>Cactoideae</taxon>
        <taxon>Echinocereeae</taxon>
        <taxon>Carnegiea</taxon>
    </lineage>
</organism>
<protein>
    <recommendedName>
        <fullName evidence="2">ACT domain-containing protein ACR</fullName>
    </recommendedName>
    <alternativeName>
        <fullName evidence="2">Protein ACT DOMAIN REPEATS</fullName>
    </alternativeName>
</protein>
<dbReference type="PANTHER" id="PTHR31096:SF7">
    <property type="entry name" value="ACT DOMAIN-CONTAINING PROTEIN ACR1"/>
    <property type="match status" value="1"/>
</dbReference>
<dbReference type="Proteomes" id="UP001153076">
    <property type="component" value="Unassembled WGS sequence"/>
</dbReference>
<keyword evidence="1 2" id="KW-0677">Repeat</keyword>
<evidence type="ECO:0000313" key="5">
    <source>
        <dbReference type="Proteomes" id="UP001153076"/>
    </source>
</evidence>
<dbReference type="InterPro" id="IPR040217">
    <property type="entry name" value="ACR1-12"/>
</dbReference>
<dbReference type="PANTHER" id="PTHR31096">
    <property type="entry name" value="ACT DOMAIN-CONTAINING PROTEIN ACR4-RELATED"/>
    <property type="match status" value="1"/>
</dbReference>
<dbReference type="CDD" id="cd04897">
    <property type="entry name" value="ACT_ACR_3"/>
    <property type="match status" value="1"/>
</dbReference>
<evidence type="ECO:0000256" key="1">
    <source>
        <dbReference type="ARBA" id="ARBA00022737"/>
    </source>
</evidence>
<dbReference type="Gene3D" id="3.30.70.260">
    <property type="match status" value="2"/>
</dbReference>
<dbReference type="InterPro" id="IPR045865">
    <property type="entry name" value="ACT-like_dom_sf"/>
</dbReference>
<gene>
    <name evidence="4" type="ORF">Cgig2_009550</name>
</gene>
<keyword evidence="5" id="KW-1185">Reference proteome</keyword>
<evidence type="ECO:0000256" key="2">
    <source>
        <dbReference type="RuleBase" id="RU369043"/>
    </source>
</evidence>
<reference evidence="4" key="1">
    <citation type="submission" date="2022-04" db="EMBL/GenBank/DDBJ databases">
        <title>Carnegiea gigantea Genome sequencing and assembly v2.</title>
        <authorList>
            <person name="Copetti D."/>
            <person name="Sanderson M.J."/>
            <person name="Burquez A."/>
            <person name="Wojciechowski M.F."/>
        </authorList>
    </citation>
    <scope>NUCLEOTIDE SEQUENCE</scope>
    <source>
        <strain evidence="4">SGP5-SGP5p</strain>
        <tissue evidence="4">Aerial part</tissue>
    </source>
</reference>
<evidence type="ECO:0000313" key="4">
    <source>
        <dbReference type="EMBL" id="KAJ8439726.1"/>
    </source>
</evidence>
<dbReference type="SUPFAM" id="SSF55021">
    <property type="entry name" value="ACT-like"/>
    <property type="match status" value="3"/>
</dbReference>
<comment type="function">
    <text evidence="2">Binds amino acids.</text>
</comment>
<proteinExistence type="predicted"/>
<dbReference type="PROSITE" id="PS51671">
    <property type="entry name" value="ACT"/>
    <property type="match status" value="2"/>
</dbReference>
<evidence type="ECO:0000259" key="3">
    <source>
        <dbReference type="PROSITE" id="PS51671"/>
    </source>
</evidence>
<dbReference type="EMBL" id="JAKOGI010000208">
    <property type="protein sequence ID" value="KAJ8439726.1"/>
    <property type="molecule type" value="Genomic_DNA"/>
</dbReference>
<dbReference type="Pfam" id="PF01842">
    <property type="entry name" value="ACT"/>
    <property type="match status" value="1"/>
</dbReference>
<accession>A0A9Q1QFJ9</accession>